<dbReference type="GO" id="GO:0005829">
    <property type="term" value="C:cytosol"/>
    <property type="evidence" value="ECO:0007669"/>
    <property type="project" value="TreeGrafter"/>
</dbReference>
<reference evidence="2 3" key="1">
    <citation type="submission" date="2016-07" db="EMBL/GenBank/DDBJ databases">
        <title>Pervasive Adenine N6-methylation of Active Genes in Fungi.</title>
        <authorList>
            <consortium name="DOE Joint Genome Institute"/>
            <person name="Mondo S.J."/>
            <person name="Dannebaum R.O."/>
            <person name="Kuo R.C."/>
            <person name="Labutti K."/>
            <person name="Haridas S."/>
            <person name="Kuo A."/>
            <person name="Salamov A."/>
            <person name="Ahrendt S.R."/>
            <person name="Lipzen A."/>
            <person name="Sullivan W."/>
            <person name="Andreopoulos W.B."/>
            <person name="Clum A."/>
            <person name="Lindquist E."/>
            <person name="Daum C."/>
            <person name="Ramamoorthy G.K."/>
            <person name="Gryganskyi A."/>
            <person name="Culley D."/>
            <person name="Magnuson J.K."/>
            <person name="James T.Y."/>
            <person name="O'Malley M.A."/>
            <person name="Stajich J.E."/>
            <person name="Spatafora J.W."/>
            <person name="Visel A."/>
            <person name="Grigoriev I.V."/>
        </authorList>
    </citation>
    <scope>NUCLEOTIDE SEQUENCE [LARGE SCALE GENOMIC DNA]</scope>
    <source>
        <strain evidence="2 3">JEL800</strain>
    </source>
</reference>
<sequence>MNAGYVCAGGYVNEIRLSLKGAGGGLVGVPANAPETNNCGTSFIYVPPIGGSVPTGTASVPVPTATPGSVDLTPTRGQLPWSDWNFITTTDIHGYINGQGGNNQGQYSANFADFSVFVDKMKAKADAQNVELFVVDCGDQHDGTALSDNLDVQPVDGYLTNPAIQLLPYDVLAIGNHELYLNPIIDDVTNNIAKFWGEKYLTGNVYTSVDKTMNANSVPIGNRFRRFTGSKGTKVTAFGWLFSSFANSQGTHAYITNVADEVKQQWFIDAVNQDADLFIITGHVTLRASQGSSTNSPEWDATIKAIRAIKPETPIVIFGGHLHIRDYKNMGYKAYGLSAGRYMETVGFMSLTKDGNKIDRRYLDANVPTYNYHIGQPANASLGSTTTTGQQILSIIAKASTLTKSNQVIGYVPRDYYLNRVSPTDDGSIYKLIGDYLAPTMQLPGRNPALFALNSGSIRLDLFKGPLTVDNAFQASPFSDYFMLIPNVPYSIIKQFATSLETYHTTHKFFTPARRQSCIGTMGYVTTDDLSSTNLGDDTFHCPYGFFSNSKWATYSPRIVPNGNPTDLWDLVVYDYIEKDVKAMLKDSFNFDTVPVGQSPNYYTNGNTTGTLKASDIFPMIAAKYWQTATSTSTATLTATATVGTYAYLIENIVSN</sequence>
<proteinExistence type="predicted"/>
<dbReference type="GO" id="GO:0016787">
    <property type="term" value="F:hydrolase activity"/>
    <property type="evidence" value="ECO:0007669"/>
    <property type="project" value="InterPro"/>
</dbReference>
<name>A0A1Y2C113_9FUNG</name>
<organism evidence="2 3">
    <name type="scientific">Rhizoclosmatium globosum</name>
    <dbReference type="NCBI Taxonomy" id="329046"/>
    <lineage>
        <taxon>Eukaryota</taxon>
        <taxon>Fungi</taxon>
        <taxon>Fungi incertae sedis</taxon>
        <taxon>Chytridiomycota</taxon>
        <taxon>Chytridiomycota incertae sedis</taxon>
        <taxon>Chytridiomycetes</taxon>
        <taxon>Chytridiales</taxon>
        <taxon>Chytriomycetaceae</taxon>
        <taxon>Rhizoclosmatium</taxon>
    </lineage>
</organism>
<evidence type="ECO:0000259" key="1">
    <source>
        <dbReference type="Pfam" id="PF21953"/>
    </source>
</evidence>
<dbReference type="EMBL" id="MCGO01000034">
    <property type="protein sequence ID" value="ORY40656.1"/>
    <property type="molecule type" value="Genomic_DNA"/>
</dbReference>
<dbReference type="InterPro" id="IPR036907">
    <property type="entry name" value="5'-Nucleotdase_C_sf"/>
</dbReference>
<dbReference type="AlphaFoldDB" id="A0A1Y2C113"/>
<gene>
    <name evidence="2" type="ORF">BCR33DRAFT_661533</name>
</gene>
<dbReference type="Gene3D" id="3.60.21.10">
    <property type="match status" value="1"/>
</dbReference>
<dbReference type="Pfam" id="PF21953">
    <property type="entry name" value="NadN_nucleosid_C"/>
    <property type="match status" value="2"/>
</dbReference>
<keyword evidence="3" id="KW-1185">Reference proteome</keyword>
<dbReference type="PANTHER" id="PTHR11575">
    <property type="entry name" value="5'-NUCLEOTIDASE-RELATED"/>
    <property type="match status" value="1"/>
</dbReference>
<feature type="domain" description="Putative 5'-nucleotidase C-terminal" evidence="1">
    <location>
        <begin position="521"/>
        <end position="581"/>
    </location>
</feature>
<evidence type="ECO:0000313" key="2">
    <source>
        <dbReference type="EMBL" id="ORY40656.1"/>
    </source>
</evidence>
<dbReference type="Proteomes" id="UP000193642">
    <property type="component" value="Unassembled WGS sequence"/>
</dbReference>
<dbReference type="STRING" id="329046.A0A1Y2C113"/>
<feature type="domain" description="Putative 5'-nucleotidase C-terminal" evidence="1">
    <location>
        <begin position="415"/>
        <end position="504"/>
    </location>
</feature>
<dbReference type="InterPro" id="IPR053828">
    <property type="entry name" value="Nucleosidase_C"/>
</dbReference>
<dbReference type="OrthoDB" id="7722975at2759"/>
<protein>
    <submittedName>
        <fullName evidence="2">Metallo-dependent phosphatase</fullName>
    </submittedName>
</protein>
<dbReference type="InterPro" id="IPR006179">
    <property type="entry name" value="5_nucleotidase/apyrase"/>
</dbReference>
<evidence type="ECO:0000313" key="3">
    <source>
        <dbReference type="Proteomes" id="UP000193642"/>
    </source>
</evidence>
<dbReference type="SUPFAM" id="SSF56300">
    <property type="entry name" value="Metallo-dependent phosphatases"/>
    <property type="match status" value="1"/>
</dbReference>
<dbReference type="Gene3D" id="3.90.780.10">
    <property type="entry name" value="5'-Nucleotidase, C-terminal domain"/>
    <property type="match status" value="1"/>
</dbReference>
<dbReference type="GO" id="GO:0009166">
    <property type="term" value="P:nucleotide catabolic process"/>
    <property type="evidence" value="ECO:0007669"/>
    <property type="project" value="InterPro"/>
</dbReference>
<accession>A0A1Y2C113</accession>
<comment type="caution">
    <text evidence="2">The sequence shown here is derived from an EMBL/GenBank/DDBJ whole genome shotgun (WGS) entry which is preliminary data.</text>
</comment>
<dbReference type="InterPro" id="IPR029052">
    <property type="entry name" value="Metallo-depent_PP-like"/>
</dbReference>
<dbReference type="PANTHER" id="PTHR11575:SF22">
    <property type="entry name" value="ADL392WP"/>
    <property type="match status" value="1"/>
</dbReference>
<dbReference type="SUPFAM" id="SSF55816">
    <property type="entry name" value="5'-nucleotidase (syn. UDP-sugar hydrolase), C-terminal domain"/>
    <property type="match status" value="1"/>
</dbReference>